<dbReference type="Proteomes" id="UP000285517">
    <property type="component" value="Chromosome"/>
</dbReference>
<name>A0A410G5Y8_9FLAO</name>
<dbReference type="GO" id="GO:0006304">
    <property type="term" value="P:DNA modification"/>
    <property type="evidence" value="ECO:0007669"/>
    <property type="project" value="InterPro"/>
</dbReference>
<evidence type="ECO:0000313" key="2">
    <source>
        <dbReference type="EMBL" id="QAA82605.1"/>
    </source>
</evidence>
<dbReference type="RefSeq" id="WP_128250970.1">
    <property type="nucleotide sequence ID" value="NZ_CP034951.1"/>
</dbReference>
<dbReference type="KEGG" id="aev:EI546_13145"/>
<accession>A0A410G5Y8</accession>
<organism evidence="2 3">
    <name type="scientific">Aequorivita ciconiae</name>
    <dbReference type="NCBI Taxonomy" id="2494375"/>
    <lineage>
        <taxon>Bacteria</taxon>
        <taxon>Pseudomonadati</taxon>
        <taxon>Bacteroidota</taxon>
        <taxon>Flavobacteriia</taxon>
        <taxon>Flavobacteriales</taxon>
        <taxon>Flavobacteriaceae</taxon>
        <taxon>Aequorivita</taxon>
    </lineage>
</organism>
<protein>
    <recommendedName>
        <fullName evidence="1">EcoEI R protein C-terminal domain-containing protein</fullName>
    </recommendedName>
</protein>
<dbReference type="InterPro" id="IPR013670">
    <property type="entry name" value="EcoEI_R_C_dom"/>
</dbReference>
<evidence type="ECO:0000313" key="3">
    <source>
        <dbReference type="Proteomes" id="UP000285517"/>
    </source>
</evidence>
<dbReference type="PANTHER" id="PTHR47396:SF1">
    <property type="entry name" value="ATP-DEPENDENT HELICASE IRC3-RELATED"/>
    <property type="match status" value="1"/>
</dbReference>
<gene>
    <name evidence="2" type="ORF">EI546_13145</name>
</gene>
<dbReference type="Gene3D" id="3.40.50.300">
    <property type="entry name" value="P-loop containing nucleotide triphosphate hydrolases"/>
    <property type="match status" value="1"/>
</dbReference>
<dbReference type="GO" id="GO:0003824">
    <property type="term" value="F:catalytic activity"/>
    <property type="evidence" value="ECO:0007669"/>
    <property type="project" value="InterPro"/>
</dbReference>
<dbReference type="GO" id="GO:0005829">
    <property type="term" value="C:cytosol"/>
    <property type="evidence" value="ECO:0007669"/>
    <property type="project" value="TreeGrafter"/>
</dbReference>
<reference evidence="2 3" key="1">
    <citation type="submission" date="2019-01" db="EMBL/GenBank/DDBJ databases">
        <title>Complete genome sequencing of Aequorivita sp. H23M31.</title>
        <authorList>
            <person name="Bae J.-W."/>
        </authorList>
    </citation>
    <scope>NUCLEOTIDE SEQUENCE [LARGE SCALE GENOMIC DNA]</scope>
    <source>
        <strain evidence="2 3">H23M31</strain>
    </source>
</reference>
<dbReference type="AlphaFoldDB" id="A0A410G5Y8"/>
<dbReference type="InterPro" id="IPR050742">
    <property type="entry name" value="Helicase_Restrict-Modif_Enz"/>
</dbReference>
<keyword evidence="3" id="KW-1185">Reference proteome</keyword>
<dbReference type="PANTHER" id="PTHR47396">
    <property type="entry name" value="TYPE I RESTRICTION ENZYME ECOKI R PROTEIN"/>
    <property type="match status" value="1"/>
</dbReference>
<dbReference type="InterPro" id="IPR027417">
    <property type="entry name" value="P-loop_NTPase"/>
</dbReference>
<dbReference type="REBASE" id="295241">
    <property type="entry name" value="AspM31ORF13120P"/>
</dbReference>
<dbReference type="EMBL" id="CP034951">
    <property type="protein sequence ID" value="QAA82605.1"/>
    <property type="molecule type" value="Genomic_DNA"/>
</dbReference>
<dbReference type="Pfam" id="PF08463">
    <property type="entry name" value="EcoEI_R_C"/>
    <property type="match status" value="1"/>
</dbReference>
<feature type="domain" description="EcoEI R protein C-terminal" evidence="1">
    <location>
        <begin position="130"/>
        <end position="285"/>
    </location>
</feature>
<evidence type="ECO:0000259" key="1">
    <source>
        <dbReference type="Pfam" id="PF08463"/>
    </source>
</evidence>
<dbReference type="OrthoDB" id="9759819at2"/>
<dbReference type="GO" id="GO:0003677">
    <property type="term" value="F:DNA binding"/>
    <property type="evidence" value="ECO:0007669"/>
    <property type="project" value="InterPro"/>
</dbReference>
<proteinExistence type="predicted"/>
<sequence>MRPINSMIEFKQIVGRGTRLFDSKDYFTIYDFVKAHKHFQDPEWDGEPLDPAEPSGGGNGGKCKECGEKPCICVKEPEPLCYKCENDPCVCEEPPRALIKIRLSEKKALEIDSMIKTSFWNSDGKPISAEEFIKSLFGDIPELFTSEDQLREIWSLPSTRRKLLEELSEKGYTPAQLEDLRRLVQGEDSDLFDVLAFIAYSKNLTPRISRAERAKIYLNDYSPEQQEFLNFVLKQYVQSGVEELDDSKLSDLLILKYHAIADAKSKLGSISEIRNAFIGFQQQLYTRASG</sequence>